<proteinExistence type="predicted"/>
<organism evidence="2 3">
    <name type="scientific">Methylobacterium isbiliense</name>
    <dbReference type="NCBI Taxonomy" id="315478"/>
    <lineage>
        <taxon>Bacteria</taxon>
        <taxon>Pseudomonadati</taxon>
        <taxon>Pseudomonadota</taxon>
        <taxon>Alphaproteobacteria</taxon>
        <taxon>Hyphomicrobiales</taxon>
        <taxon>Methylobacteriaceae</taxon>
        <taxon>Methylobacterium</taxon>
    </lineage>
</organism>
<gene>
    <name evidence="2" type="ORF">GMJLKIPL_1890</name>
</gene>
<reference evidence="2" key="1">
    <citation type="journal article" date="2021" name="Front. Microbiol.">
        <title>Comprehensive Comparative Genomics and Phenotyping of Methylobacterium Species.</title>
        <authorList>
            <person name="Alessa O."/>
            <person name="Ogura Y."/>
            <person name="Fujitani Y."/>
            <person name="Takami H."/>
            <person name="Hayashi T."/>
            <person name="Sahin N."/>
            <person name="Tani A."/>
        </authorList>
    </citation>
    <scope>NUCLEOTIDE SEQUENCE</scope>
    <source>
        <strain evidence="2">DSM 17168</strain>
    </source>
</reference>
<keyword evidence="3" id="KW-1185">Reference proteome</keyword>
<reference evidence="2" key="2">
    <citation type="submission" date="2021-08" db="EMBL/GenBank/DDBJ databases">
        <authorList>
            <person name="Tani A."/>
            <person name="Ola A."/>
            <person name="Ogura Y."/>
            <person name="Katsura K."/>
            <person name="Hayashi T."/>
        </authorList>
    </citation>
    <scope>NUCLEOTIDE SEQUENCE</scope>
    <source>
        <strain evidence="2">DSM 17168</strain>
    </source>
</reference>
<evidence type="ECO:0000313" key="3">
    <source>
        <dbReference type="Proteomes" id="UP001055153"/>
    </source>
</evidence>
<protein>
    <submittedName>
        <fullName evidence="2">Uncharacterized protein</fullName>
    </submittedName>
</protein>
<evidence type="ECO:0000313" key="2">
    <source>
        <dbReference type="EMBL" id="GJD99972.1"/>
    </source>
</evidence>
<feature type="region of interest" description="Disordered" evidence="1">
    <location>
        <begin position="277"/>
        <end position="301"/>
    </location>
</feature>
<feature type="compositionally biased region" description="Basic and acidic residues" evidence="1">
    <location>
        <begin position="288"/>
        <end position="301"/>
    </location>
</feature>
<feature type="region of interest" description="Disordered" evidence="1">
    <location>
        <begin position="414"/>
        <end position="455"/>
    </location>
</feature>
<dbReference type="Proteomes" id="UP001055153">
    <property type="component" value="Unassembled WGS sequence"/>
</dbReference>
<feature type="compositionally biased region" description="Basic and acidic residues" evidence="1">
    <location>
        <begin position="421"/>
        <end position="442"/>
    </location>
</feature>
<name>A0ABQ4SDT9_9HYPH</name>
<evidence type="ECO:0000256" key="1">
    <source>
        <dbReference type="SAM" id="MobiDB-lite"/>
    </source>
</evidence>
<feature type="region of interest" description="Disordered" evidence="1">
    <location>
        <begin position="53"/>
        <end position="75"/>
    </location>
</feature>
<dbReference type="EMBL" id="BPQQ01000021">
    <property type="protein sequence ID" value="GJD99972.1"/>
    <property type="molecule type" value="Genomic_DNA"/>
</dbReference>
<sequence length="513" mass="56308">MHERDAIAALRLVHEVRGQEDGDALVAREVDQRPPEGVAGDRIDARGRLVEDEHGGPVQHGHRQLQPLLDPEGQSVGPRVLDRTEVVAVEQLPNPHGPVVRRQMVELGVQFEVLQHRQLAVEREGLRHVADVAARLHVVLADRAAEQPRVPLRGGQEAGEHLHRGGLAAAVRAEEAEDLAAADAEADVVHRREGAEAPRQVLRLDRRLRVEPRRPETQHHGPVLRLFLGRQERDEGGLHVGLGRAGEQLGRGAARDDLAVVQGHQPLEARGLIHVGGRHHHAHAGPSRPDRSDQVPELPARERIDARRRLVEDQEVGIMDQRAAEAKLLLHAAGQFPGRAVLEGVEAGRGEKIGDAPPPLARPLAEEPAVEVDVLEHAERRVEVAAEPLGHVGDARTLPRAVAPLRHVAAEHPHAAPLDPPHARHEGEQGRLADAVRPDHPHHPPRRQAQRHVVERDRRAIAMRDAVEPGDRGRLDHGNVGHGSFTARSAGHWTSPLVRTKPMPRTPVFTRAR</sequence>
<accession>A0ABQ4SDT9</accession>
<comment type="caution">
    <text evidence="2">The sequence shown here is derived from an EMBL/GenBank/DDBJ whole genome shotgun (WGS) entry which is preliminary data.</text>
</comment>